<dbReference type="STRING" id="73044.GCA_000725795_05093"/>
<organism evidence="1 2">
    <name type="scientific">Streptomyces seoulensis</name>
    <dbReference type="NCBI Taxonomy" id="73044"/>
    <lineage>
        <taxon>Bacteria</taxon>
        <taxon>Bacillati</taxon>
        <taxon>Actinomycetota</taxon>
        <taxon>Actinomycetes</taxon>
        <taxon>Kitasatosporales</taxon>
        <taxon>Streptomycetaceae</taxon>
        <taxon>Streptomyces</taxon>
    </lineage>
</organism>
<accession>A0A4P6TW36</accession>
<sequence>MTTVVGLSARYANFLVHPLLHGPGVCQVCRGPAKAGYPTCWPCSEAGRILGTGVADAVAPVSLALKGEQYANELWRYKNAVGPQQQYFRMGLAAVLWRFVAMHEECIATHCAVPGFDTVTTVPSTSGRPDHPLRTLVADMVGVTRDRYRELLTPTPAAAALGRVASSARYTSSAIWGENILLIDDTWTTGSHAQSASAALKAAGAGSVAVVVLGRHLNSDYGDTAIHVQQARLRRFSWEACPLRPWNHC</sequence>
<proteinExistence type="predicted"/>
<dbReference type="OrthoDB" id="3403421at2"/>
<dbReference type="EMBL" id="CP032229">
    <property type="protein sequence ID" value="QBJ91729.1"/>
    <property type="molecule type" value="Genomic_DNA"/>
</dbReference>
<gene>
    <name evidence="1" type="ORF">D0Z67_16515</name>
</gene>
<dbReference type="Gene3D" id="3.40.50.2020">
    <property type="match status" value="1"/>
</dbReference>
<evidence type="ECO:0008006" key="3">
    <source>
        <dbReference type="Google" id="ProtNLM"/>
    </source>
</evidence>
<keyword evidence="2" id="KW-1185">Reference proteome</keyword>
<dbReference type="Proteomes" id="UP000292547">
    <property type="component" value="Chromosome"/>
</dbReference>
<evidence type="ECO:0000313" key="2">
    <source>
        <dbReference type="Proteomes" id="UP000292547"/>
    </source>
</evidence>
<protein>
    <recommendedName>
        <fullName evidence="3">ComF family protein</fullName>
    </recommendedName>
</protein>
<dbReference type="SUPFAM" id="SSF53271">
    <property type="entry name" value="PRTase-like"/>
    <property type="match status" value="1"/>
</dbReference>
<name>A0A4P6TW36_STRSO</name>
<dbReference type="AlphaFoldDB" id="A0A4P6TW36"/>
<dbReference type="KEGG" id="sseo:D0Z67_16515"/>
<reference evidence="1 2" key="1">
    <citation type="submission" date="2018-08" db="EMBL/GenBank/DDBJ databases">
        <title>The complete genome sequence of Streptomyces seoulensis, a pioneer strain for nickel superoxide dismutase discovery.</title>
        <authorList>
            <person name="Shin J."/>
            <person name="Lee J.-S."/>
            <person name="Lee E.-J."/>
            <person name="Youn H.-D."/>
        </authorList>
    </citation>
    <scope>NUCLEOTIDE SEQUENCE [LARGE SCALE GENOMIC DNA]</scope>
    <source>
        <strain evidence="1 2">KCTC 9819</strain>
    </source>
</reference>
<dbReference type="InterPro" id="IPR029057">
    <property type="entry name" value="PRTase-like"/>
</dbReference>
<evidence type="ECO:0000313" key="1">
    <source>
        <dbReference type="EMBL" id="QBJ91729.1"/>
    </source>
</evidence>